<protein>
    <submittedName>
        <fullName evidence="4">Uncharacterized protein LOC108562174 isoform X1</fullName>
    </submittedName>
</protein>
<accession>A0ABM1MMW5</accession>
<gene>
    <name evidence="4" type="primary">LOC108562174</name>
</gene>
<evidence type="ECO:0000256" key="1">
    <source>
        <dbReference type="SAM" id="MobiDB-lite"/>
    </source>
</evidence>
<evidence type="ECO:0000313" key="4">
    <source>
        <dbReference type="RefSeq" id="XP_017775915.1"/>
    </source>
</evidence>
<sequence>MKSVTFVQYFINNERYIEYMMDSSQQNVTPDLLSSSVPTPKSPEPTMSQIEMDRIELYNSYDVMTGIRIAVTLGGFFGLMVILVVYKSKSKTEKALEDPKLAAAAVAEAEEEERQMAAAYEATVYEQLNPPTRRTRRSLDTGSVSPRWIRNTTRFSSVGGYSSLMEPPTRITRLHYSIDEDSPIDDKLYDDLYACYNRHLDVPGRRPSNITCSSSGSSYLERRGSSVILGLPAVPAHKNKTRRRQSSPLPEQYDFYYPIDIRVIQPTPGGSPCGSERALYDEVQTKNLAPRLAPLASISSCNTSFANDYPDLEVQSYASDSVFHDLEYCEDTDDEVDPFSTDSEEDARPCCSRECRRRAELERPLPTISDESTSTLIENKIPLADSASTNLHSQSEPVWSQETLF</sequence>
<proteinExistence type="predicted"/>
<evidence type="ECO:0000313" key="3">
    <source>
        <dbReference type="Proteomes" id="UP000695000"/>
    </source>
</evidence>
<keyword evidence="3" id="KW-1185">Reference proteome</keyword>
<dbReference type="GeneID" id="108562174"/>
<name>A0ABM1MMW5_NICVS</name>
<feature type="compositionally biased region" description="Polar residues" evidence="1">
    <location>
        <begin position="386"/>
        <end position="405"/>
    </location>
</feature>
<keyword evidence="2" id="KW-1133">Transmembrane helix</keyword>
<reference evidence="4" key="1">
    <citation type="submission" date="2025-08" db="UniProtKB">
        <authorList>
            <consortium name="RefSeq"/>
        </authorList>
    </citation>
    <scope>IDENTIFICATION</scope>
    <source>
        <tissue evidence="4">Whole Larva</tissue>
    </source>
</reference>
<organism evidence="3 4">
    <name type="scientific">Nicrophorus vespilloides</name>
    <name type="common">Boreal carrion beetle</name>
    <dbReference type="NCBI Taxonomy" id="110193"/>
    <lineage>
        <taxon>Eukaryota</taxon>
        <taxon>Metazoa</taxon>
        <taxon>Ecdysozoa</taxon>
        <taxon>Arthropoda</taxon>
        <taxon>Hexapoda</taxon>
        <taxon>Insecta</taxon>
        <taxon>Pterygota</taxon>
        <taxon>Neoptera</taxon>
        <taxon>Endopterygota</taxon>
        <taxon>Coleoptera</taxon>
        <taxon>Polyphaga</taxon>
        <taxon>Staphyliniformia</taxon>
        <taxon>Silphidae</taxon>
        <taxon>Nicrophorinae</taxon>
        <taxon>Nicrophorus</taxon>
    </lineage>
</organism>
<feature type="region of interest" description="Disordered" evidence="1">
    <location>
        <begin position="385"/>
        <end position="405"/>
    </location>
</feature>
<feature type="transmembrane region" description="Helical" evidence="2">
    <location>
        <begin position="67"/>
        <end position="86"/>
    </location>
</feature>
<keyword evidence="2" id="KW-0812">Transmembrane</keyword>
<dbReference type="RefSeq" id="XP_017775915.1">
    <property type="nucleotide sequence ID" value="XM_017920426.1"/>
</dbReference>
<dbReference type="Proteomes" id="UP000695000">
    <property type="component" value="Unplaced"/>
</dbReference>
<keyword evidence="2" id="KW-0472">Membrane</keyword>
<evidence type="ECO:0000256" key="2">
    <source>
        <dbReference type="SAM" id="Phobius"/>
    </source>
</evidence>